<evidence type="ECO:0000256" key="1">
    <source>
        <dbReference type="ARBA" id="ARBA00004196"/>
    </source>
</evidence>
<comment type="similarity">
    <text evidence="2">Belongs to the membrane fusion protein (MFP) (TC 8.A.1) family.</text>
</comment>
<dbReference type="PANTHER" id="PTHR32347">
    <property type="entry name" value="EFFLUX SYSTEM COMPONENT YKNX-RELATED"/>
    <property type="match status" value="1"/>
</dbReference>
<evidence type="ECO:0000313" key="9">
    <source>
        <dbReference type="Proteomes" id="UP000178723"/>
    </source>
</evidence>
<dbReference type="Gene3D" id="2.40.50.100">
    <property type="match status" value="1"/>
</dbReference>
<keyword evidence="3 4" id="KW-0175">Coiled coil</keyword>
<dbReference type="Gene3D" id="1.10.287.470">
    <property type="entry name" value="Helix hairpin bin"/>
    <property type="match status" value="1"/>
</dbReference>
<accession>A0A1F7V9H5</accession>
<evidence type="ECO:0000256" key="3">
    <source>
        <dbReference type="ARBA" id="ARBA00023054"/>
    </source>
</evidence>
<evidence type="ECO:0000256" key="2">
    <source>
        <dbReference type="ARBA" id="ARBA00009477"/>
    </source>
</evidence>
<evidence type="ECO:0000256" key="5">
    <source>
        <dbReference type="SAM" id="Phobius"/>
    </source>
</evidence>
<dbReference type="Gene3D" id="2.40.420.20">
    <property type="match status" value="1"/>
</dbReference>
<dbReference type="Gene3D" id="2.40.30.170">
    <property type="match status" value="1"/>
</dbReference>
<keyword evidence="5" id="KW-0812">Transmembrane</keyword>
<proteinExistence type="inferred from homology"/>
<evidence type="ECO:0000313" key="8">
    <source>
        <dbReference type="EMBL" id="OGL87143.1"/>
    </source>
</evidence>
<dbReference type="NCBIfam" id="TIGR01730">
    <property type="entry name" value="RND_mfp"/>
    <property type="match status" value="1"/>
</dbReference>
<dbReference type="PANTHER" id="PTHR32347:SF14">
    <property type="entry name" value="EFFLUX SYSTEM COMPONENT YKNX-RELATED"/>
    <property type="match status" value="1"/>
</dbReference>
<feature type="domain" description="CusB-like beta-barrel" evidence="6">
    <location>
        <begin position="437"/>
        <end position="514"/>
    </location>
</feature>
<dbReference type="GO" id="GO:0016020">
    <property type="term" value="C:membrane"/>
    <property type="evidence" value="ECO:0007669"/>
    <property type="project" value="InterPro"/>
</dbReference>
<comment type="caution">
    <text evidence="8">The sequence shown here is derived from an EMBL/GenBank/DDBJ whole genome shotgun (WGS) entry which is preliminary data.</text>
</comment>
<dbReference type="InterPro" id="IPR050465">
    <property type="entry name" value="UPF0194_transport"/>
</dbReference>
<keyword evidence="5" id="KW-0472">Membrane</keyword>
<evidence type="ECO:0000259" key="7">
    <source>
        <dbReference type="Pfam" id="PF25967"/>
    </source>
</evidence>
<dbReference type="InterPro" id="IPR058792">
    <property type="entry name" value="Beta-barrel_RND_2"/>
</dbReference>
<feature type="coiled-coil region" evidence="4">
    <location>
        <begin position="101"/>
        <end position="168"/>
    </location>
</feature>
<feature type="transmembrane region" description="Helical" evidence="5">
    <location>
        <begin position="10"/>
        <end position="28"/>
    </location>
</feature>
<dbReference type="InterPro" id="IPR058627">
    <property type="entry name" value="MdtA-like_C"/>
</dbReference>
<name>A0A1F7V9H5_9BACT</name>
<dbReference type="EMBL" id="MGEP01000039">
    <property type="protein sequence ID" value="OGL87143.1"/>
    <property type="molecule type" value="Genomic_DNA"/>
</dbReference>
<feature type="domain" description="Multidrug resistance protein MdtA-like C-terminal permuted SH3" evidence="7">
    <location>
        <begin position="518"/>
        <end position="575"/>
    </location>
</feature>
<evidence type="ECO:0000256" key="4">
    <source>
        <dbReference type="SAM" id="Coils"/>
    </source>
</evidence>
<evidence type="ECO:0000259" key="6">
    <source>
        <dbReference type="Pfam" id="PF25954"/>
    </source>
</evidence>
<keyword evidence="5" id="KW-1133">Transmembrane helix</keyword>
<reference evidence="8 9" key="1">
    <citation type="journal article" date="2016" name="Nat. Commun.">
        <title>Thousands of microbial genomes shed light on interconnected biogeochemical processes in an aquifer system.</title>
        <authorList>
            <person name="Anantharaman K."/>
            <person name="Brown C.T."/>
            <person name="Hug L.A."/>
            <person name="Sharon I."/>
            <person name="Castelle C.J."/>
            <person name="Probst A.J."/>
            <person name="Thomas B.C."/>
            <person name="Singh A."/>
            <person name="Wilkins M.J."/>
            <person name="Karaoz U."/>
            <person name="Brodie E.L."/>
            <person name="Williams K.H."/>
            <person name="Hubbard S.S."/>
            <person name="Banfield J.F."/>
        </authorList>
    </citation>
    <scope>NUCLEOTIDE SEQUENCE [LARGE SCALE GENOMIC DNA]</scope>
</reference>
<comment type="subcellular location">
    <subcellularLocation>
        <location evidence="1">Cell envelope</location>
    </subcellularLocation>
</comment>
<dbReference type="STRING" id="1802407.A3I40_02905"/>
<gene>
    <name evidence="8" type="ORF">A3I40_02905</name>
</gene>
<dbReference type="Pfam" id="PF25967">
    <property type="entry name" value="RND-MFP_C"/>
    <property type="match status" value="1"/>
</dbReference>
<evidence type="ECO:0008006" key="10">
    <source>
        <dbReference type="Google" id="ProtNLM"/>
    </source>
</evidence>
<dbReference type="InterPro" id="IPR006143">
    <property type="entry name" value="RND_pump_MFP"/>
</dbReference>
<dbReference type="Proteomes" id="UP000178723">
    <property type="component" value="Unassembled WGS sequence"/>
</dbReference>
<dbReference type="AlphaFoldDB" id="A0A1F7V9H5"/>
<dbReference type="Pfam" id="PF25954">
    <property type="entry name" value="Beta-barrel_RND_2"/>
    <property type="match status" value="1"/>
</dbReference>
<dbReference type="SUPFAM" id="SSF111369">
    <property type="entry name" value="HlyD-like secretion proteins"/>
    <property type="match status" value="2"/>
</dbReference>
<dbReference type="GO" id="GO:0022857">
    <property type="term" value="F:transmembrane transporter activity"/>
    <property type="evidence" value="ECO:0007669"/>
    <property type="project" value="InterPro"/>
</dbReference>
<sequence>MSKFITKKKLIILIILILVIFFSWYWFYGRSVQPTYEWLAAERRSVRQEVSVTGRVKPAEDVNLAFERGGKVAKINVKIGDMVAMGQALVELDQSELVADLKKAAAALKSAEASRAQYEAALEAQRAKLDELKRGTRPEELAVAETKVLSAKQILADAENDLANIEHQADIDLTNLYLSVPNILNDGLVKAEDAVIKQTDEFFSDDNTNPRLSFVTANSQAQIDVERQRLEMTTMLASFRADLDSLTAGRAELDAALARAMSRLTSSRDFLTRLTDTVNTSTSLSQATVTAYKGYLNTARTNVNTAITSVSGQQQSIASQKAVNKDSIDTSRAKVSQSQNSLSLAENELALKRAGPTVEQLKAKEAEVRQAEANLRTQGAAVSQASAAVDNLQAQLNKTVLNSPINGVVTKQEAKAGEIITASVPFVSVISSVNFAIEADVPEADIAKISVGALADVTLDAYGDDLIFKAEVSAIDPAEKIIEGVATYKITLQFSNGDGRIKSGMTANIDVAGERRDNVLAIPQRTMAVKNGQKTVQVLNDDSTIREVAVRTGLKGSDGYIEIVEGLREGDKVITAAKAK</sequence>
<protein>
    <recommendedName>
        <fullName evidence="10">Membrane fusion protein biotin-lipoyl like domain-containing protein</fullName>
    </recommendedName>
</protein>
<dbReference type="GO" id="GO:0030313">
    <property type="term" value="C:cell envelope"/>
    <property type="evidence" value="ECO:0007669"/>
    <property type="project" value="UniProtKB-SubCell"/>
</dbReference>
<organism evidence="8 9">
    <name type="scientific">Candidatus Uhrbacteria bacterium RIFCSPLOWO2_02_FULL_48_12</name>
    <dbReference type="NCBI Taxonomy" id="1802407"/>
    <lineage>
        <taxon>Bacteria</taxon>
        <taxon>Candidatus Uhriibacteriota</taxon>
    </lineage>
</organism>